<dbReference type="InParanoid" id="A0A4S2MKS9"/>
<evidence type="ECO:0000256" key="1">
    <source>
        <dbReference type="SAM" id="MobiDB-lite"/>
    </source>
</evidence>
<feature type="compositionally biased region" description="Basic and acidic residues" evidence="1">
    <location>
        <begin position="317"/>
        <end position="327"/>
    </location>
</feature>
<feature type="region of interest" description="Disordered" evidence="1">
    <location>
        <begin position="120"/>
        <end position="150"/>
    </location>
</feature>
<feature type="region of interest" description="Disordered" evidence="1">
    <location>
        <begin position="45"/>
        <end position="81"/>
    </location>
</feature>
<proteinExistence type="predicted"/>
<keyword evidence="3" id="KW-1185">Reference proteome</keyword>
<gene>
    <name evidence="2" type="ORF">EX30DRAFT_198582</name>
</gene>
<organism evidence="2 3">
    <name type="scientific">Ascodesmis nigricans</name>
    <dbReference type="NCBI Taxonomy" id="341454"/>
    <lineage>
        <taxon>Eukaryota</taxon>
        <taxon>Fungi</taxon>
        <taxon>Dikarya</taxon>
        <taxon>Ascomycota</taxon>
        <taxon>Pezizomycotina</taxon>
        <taxon>Pezizomycetes</taxon>
        <taxon>Pezizales</taxon>
        <taxon>Ascodesmidaceae</taxon>
        <taxon>Ascodesmis</taxon>
    </lineage>
</organism>
<dbReference type="AlphaFoldDB" id="A0A4S2MKS9"/>
<dbReference type="EMBL" id="ML220152">
    <property type="protein sequence ID" value="TGZ77523.1"/>
    <property type="molecule type" value="Genomic_DNA"/>
</dbReference>
<protein>
    <submittedName>
        <fullName evidence="2">Uncharacterized protein</fullName>
    </submittedName>
</protein>
<name>A0A4S2MKS9_9PEZI</name>
<feature type="compositionally biased region" description="Acidic residues" evidence="1">
    <location>
        <begin position="141"/>
        <end position="150"/>
    </location>
</feature>
<accession>A0A4S2MKS9</accession>
<reference evidence="2 3" key="1">
    <citation type="submission" date="2019-04" db="EMBL/GenBank/DDBJ databases">
        <title>Comparative genomics and transcriptomics to analyze fruiting body development in filamentous ascomycetes.</title>
        <authorList>
            <consortium name="DOE Joint Genome Institute"/>
            <person name="Lutkenhaus R."/>
            <person name="Traeger S."/>
            <person name="Breuer J."/>
            <person name="Kuo A."/>
            <person name="Lipzen A."/>
            <person name="Pangilinan J."/>
            <person name="Dilworth D."/>
            <person name="Sandor L."/>
            <person name="Poggeler S."/>
            <person name="Barry K."/>
            <person name="Grigoriev I.V."/>
            <person name="Nowrousian M."/>
        </authorList>
    </citation>
    <scope>NUCLEOTIDE SEQUENCE [LARGE SCALE GENOMIC DNA]</scope>
    <source>
        <strain evidence="2 3">CBS 389.68</strain>
    </source>
</reference>
<feature type="compositionally biased region" description="Pro residues" evidence="1">
    <location>
        <begin position="53"/>
        <end position="81"/>
    </location>
</feature>
<sequence>MKTGKLCFTPNTDVTLYTPHRHVLETTFGQNANMSSHWLNQLELAADERSRSPSPPPPTRLPRPKCPPTSHPRFPHNPPPELQVFTNGLQYSNKPGLAPVREQECIMSSRWFHRVGELLRRDTTTPSGPGDGTGRLPSINDQEEEYDDDEDEFLIVDVEKTPRSADGVRNKLRTTSESDHAKITGWVREDGKRTTDDDEEEAGRAALVVSESGLPRSIVSVSDIHNSEGLYETAATHPYWQTYSATRPTRLQAGTKKVESTGEDIPSDNTRKAPARCRNSVAVVPVLDSCRPFDSTASINTIRSYRSAGFKLFRSSHLSDQDDDKGSAHSTQSLQPRPPWWTLEDRNDRQAALEQILKDAGLGEPRSVDNNDVNGLEKKLGKIEICGNDEQGKV</sequence>
<feature type="region of interest" description="Disordered" evidence="1">
    <location>
        <begin position="254"/>
        <end position="273"/>
    </location>
</feature>
<evidence type="ECO:0000313" key="2">
    <source>
        <dbReference type="EMBL" id="TGZ77523.1"/>
    </source>
</evidence>
<feature type="region of interest" description="Disordered" evidence="1">
    <location>
        <begin position="317"/>
        <end position="343"/>
    </location>
</feature>
<evidence type="ECO:0000313" key="3">
    <source>
        <dbReference type="Proteomes" id="UP000298138"/>
    </source>
</evidence>
<dbReference type="Proteomes" id="UP000298138">
    <property type="component" value="Unassembled WGS sequence"/>
</dbReference>